<sequence>MLKAGGLAVIRQCDPPKVVKRVLVLLWLFYTVVFVINVTLYRDPLRSPLAVGLVAVTGYAVALVVWSQANFSAATHGRTSRPIESGSSDYLWRQRLYG</sequence>
<keyword evidence="1" id="KW-0472">Membrane</keyword>
<dbReference type="KEGG" id="ace:Acel_1526"/>
<dbReference type="AlphaFoldDB" id="A0LV38"/>
<dbReference type="Proteomes" id="UP000008221">
    <property type="component" value="Chromosome"/>
</dbReference>
<keyword evidence="1" id="KW-0812">Transmembrane</keyword>
<evidence type="ECO:0000313" key="2">
    <source>
        <dbReference type="EMBL" id="ABK53298.1"/>
    </source>
</evidence>
<dbReference type="STRING" id="351607.Acel_1526"/>
<evidence type="ECO:0000256" key="1">
    <source>
        <dbReference type="SAM" id="Phobius"/>
    </source>
</evidence>
<dbReference type="EMBL" id="CP000481">
    <property type="protein sequence ID" value="ABK53298.1"/>
    <property type="molecule type" value="Genomic_DNA"/>
</dbReference>
<reference evidence="2 3" key="1">
    <citation type="journal article" date="2009" name="Genome Res.">
        <title>Complete genome of the cellulolytic thermophile Acidothermus cellulolyticus 11B provides insights into its ecophysiological and evolutionary adaptations.</title>
        <authorList>
            <person name="Barabote R.D."/>
            <person name="Xie G."/>
            <person name="Leu D.H."/>
            <person name="Normand P."/>
            <person name="Necsulea A."/>
            <person name="Daubin V."/>
            <person name="Medigue C."/>
            <person name="Adney W.S."/>
            <person name="Xu X.C."/>
            <person name="Lapidus A."/>
            <person name="Parales R.E."/>
            <person name="Detter C."/>
            <person name="Pujic P."/>
            <person name="Bruce D."/>
            <person name="Lavire C."/>
            <person name="Challacombe J.F."/>
            <person name="Brettin T.S."/>
            <person name="Berry A.M."/>
        </authorList>
    </citation>
    <scope>NUCLEOTIDE SEQUENCE [LARGE SCALE GENOMIC DNA]</scope>
    <source>
        <strain evidence="3">ATCC 43068 / DSM 8971 / 11B</strain>
    </source>
</reference>
<dbReference type="HOGENOM" id="CLU_2327469_0_0_11"/>
<name>A0LV38_ACIC1</name>
<feature type="transmembrane region" description="Helical" evidence="1">
    <location>
        <begin position="47"/>
        <end position="66"/>
    </location>
</feature>
<feature type="transmembrane region" description="Helical" evidence="1">
    <location>
        <begin position="21"/>
        <end position="41"/>
    </location>
</feature>
<organism evidence="2 3">
    <name type="scientific">Acidothermus cellulolyticus (strain ATCC 43068 / DSM 8971 / 11B)</name>
    <dbReference type="NCBI Taxonomy" id="351607"/>
    <lineage>
        <taxon>Bacteria</taxon>
        <taxon>Bacillati</taxon>
        <taxon>Actinomycetota</taxon>
        <taxon>Actinomycetes</taxon>
        <taxon>Acidothermales</taxon>
        <taxon>Acidothermaceae</taxon>
        <taxon>Acidothermus</taxon>
    </lineage>
</organism>
<keyword evidence="1" id="KW-1133">Transmembrane helix</keyword>
<dbReference type="InParanoid" id="A0LV38"/>
<keyword evidence="3" id="KW-1185">Reference proteome</keyword>
<proteinExistence type="predicted"/>
<protein>
    <submittedName>
        <fullName evidence="2">Uncharacterized protein</fullName>
    </submittedName>
</protein>
<gene>
    <name evidence="2" type="ordered locus">Acel_1526</name>
</gene>
<accession>A0LV38</accession>
<evidence type="ECO:0000313" key="3">
    <source>
        <dbReference type="Proteomes" id="UP000008221"/>
    </source>
</evidence>